<accession>A3TYL6</accession>
<gene>
    <name evidence="2" type="ORF">OB2597_13938</name>
</gene>
<dbReference type="AlphaFoldDB" id="A3TYL6"/>
<dbReference type="Proteomes" id="UP000004318">
    <property type="component" value="Unassembled WGS sequence"/>
</dbReference>
<dbReference type="EMBL" id="AAMO01000005">
    <property type="protein sequence ID" value="EAQ03250.1"/>
    <property type="molecule type" value="Genomic_DNA"/>
</dbReference>
<evidence type="ECO:0000256" key="1">
    <source>
        <dbReference type="SAM" id="Phobius"/>
    </source>
</evidence>
<dbReference type="eggNOG" id="ENOG5032ZKH">
    <property type="taxonomic scope" value="Bacteria"/>
</dbReference>
<dbReference type="STRING" id="252305.OB2597_13938"/>
<comment type="caution">
    <text evidence="2">The sequence shown here is derived from an EMBL/GenBank/DDBJ whole genome shotgun (WGS) entry which is preliminary data.</text>
</comment>
<keyword evidence="3" id="KW-1185">Reference proteome</keyword>
<evidence type="ECO:0008006" key="4">
    <source>
        <dbReference type="Google" id="ProtNLM"/>
    </source>
</evidence>
<dbReference type="OrthoDB" id="7865288at2"/>
<feature type="transmembrane region" description="Helical" evidence="1">
    <location>
        <begin position="45"/>
        <end position="69"/>
    </location>
</feature>
<evidence type="ECO:0000313" key="2">
    <source>
        <dbReference type="EMBL" id="EAQ03250.1"/>
    </source>
</evidence>
<evidence type="ECO:0000313" key="3">
    <source>
        <dbReference type="Proteomes" id="UP000004318"/>
    </source>
</evidence>
<sequence length="135" mass="13850">MSGTEHTRTESTGSLLSEAMTHVSSLVRGEVDLARSEIDQNLRRAATAVGLLIAAVVIALTALNVLSAAVVSGLTEAGIPAGWSALIVGVVLGVIAAILVNKGTNDLKLSSLAPSRTAENLKRDARTFTGDSNDV</sequence>
<dbReference type="HOGENOM" id="CLU_106273_6_2_5"/>
<name>A3TYL6_PSEBH</name>
<organism evidence="2 3">
    <name type="scientific">Pseudooceanicola batsensis (strain ATCC BAA-863 / DSM 15984 / KCTC 12145 / HTCC2597)</name>
    <name type="common">Oceanicola batsensis</name>
    <dbReference type="NCBI Taxonomy" id="252305"/>
    <lineage>
        <taxon>Bacteria</taxon>
        <taxon>Pseudomonadati</taxon>
        <taxon>Pseudomonadota</taxon>
        <taxon>Alphaproteobacteria</taxon>
        <taxon>Rhodobacterales</taxon>
        <taxon>Paracoccaceae</taxon>
        <taxon>Pseudooceanicola</taxon>
    </lineage>
</organism>
<keyword evidence="1" id="KW-0472">Membrane</keyword>
<keyword evidence="1" id="KW-0812">Transmembrane</keyword>
<keyword evidence="1" id="KW-1133">Transmembrane helix</keyword>
<proteinExistence type="predicted"/>
<protein>
    <recommendedName>
        <fullName evidence="4">Holin-X, holin superfamily III</fullName>
    </recommendedName>
</protein>
<dbReference type="InterPro" id="IPR009937">
    <property type="entry name" value="Phage_holin_3_6"/>
</dbReference>
<feature type="transmembrane region" description="Helical" evidence="1">
    <location>
        <begin position="81"/>
        <end position="100"/>
    </location>
</feature>
<dbReference type="Pfam" id="PF07332">
    <property type="entry name" value="Phage_holin_3_6"/>
    <property type="match status" value="1"/>
</dbReference>
<dbReference type="RefSeq" id="WP_009807003.1">
    <property type="nucleotide sequence ID" value="NZ_CH724131.1"/>
</dbReference>
<reference evidence="2 3" key="1">
    <citation type="journal article" date="2010" name="J. Bacteriol.">
        <title>Genome sequences of Oceanicola granulosus HTCC2516(T) and Oceanicola batsensis HTCC2597(TDelta).</title>
        <authorList>
            <person name="Thrash J.C."/>
            <person name="Cho J.C."/>
            <person name="Vergin K.L."/>
            <person name="Giovannoni S.J."/>
        </authorList>
    </citation>
    <scope>NUCLEOTIDE SEQUENCE [LARGE SCALE GENOMIC DNA]</scope>
    <source>
        <strain evidence="3">ATCC BAA-863 / DSM 15984 / KCTC 12145 / HTCC2597</strain>
    </source>
</reference>